<reference evidence="3 4" key="1">
    <citation type="submission" date="2019-02" db="EMBL/GenBank/DDBJ databases">
        <title>Deep-cultivation of Planctomycetes and their phenomic and genomic characterization uncovers novel biology.</title>
        <authorList>
            <person name="Wiegand S."/>
            <person name="Jogler M."/>
            <person name="Boedeker C."/>
            <person name="Pinto D."/>
            <person name="Vollmers J."/>
            <person name="Rivas-Marin E."/>
            <person name="Kohn T."/>
            <person name="Peeters S.H."/>
            <person name="Heuer A."/>
            <person name="Rast P."/>
            <person name="Oberbeckmann S."/>
            <person name="Bunk B."/>
            <person name="Jeske O."/>
            <person name="Meyerdierks A."/>
            <person name="Storesund J.E."/>
            <person name="Kallscheuer N."/>
            <person name="Luecker S."/>
            <person name="Lage O.M."/>
            <person name="Pohl T."/>
            <person name="Merkel B.J."/>
            <person name="Hornburger P."/>
            <person name="Mueller R.-W."/>
            <person name="Bruemmer F."/>
            <person name="Labrenz M."/>
            <person name="Spormann A.M."/>
            <person name="Op den Camp H."/>
            <person name="Overmann J."/>
            <person name="Amann R."/>
            <person name="Jetten M.S.M."/>
            <person name="Mascher T."/>
            <person name="Medema M.H."/>
            <person name="Devos D.P."/>
            <person name="Kaster A.-K."/>
            <person name="Ovreas L."/>
            <person name="Rohde M."/>
            <person name="Galperin M.Y."/>
            <person name="Jogler C."/>
        </authorList>
    </citation>
    <scope>NUCLEOTIDE SEQUENCE [LARGE SCALE GENOMIC DNA]</scope>
    <source>
        <strain evidence="3 4">HG66A1</strain>
    </source>
</reference>
<gene>
    <name evidence="3" type="ORF">HG66A1_28260</name>
</gene>
<dbReference type="Proteomes" id="UP000320421">
    <property type="component" value="Chromosome"/>
</dbReference>
<name>A0A517PNT0_9PLAN</name>
<keyword evidence="2" id="KW-1133">Transmembrane helix</keyword>
<evidence type="ECO:0000313" key="3">
    <source>
        <dbReference type="EMBL" id="QDT21033.1"/>
    </source>
</evidence>
<proteinExistence type="predicted"/>
<evidence type="ECO:0000256" key="2">
    <source>
        <dbReference type="SAM" id="Phobius"/>
    </source>
</evidence>
<dbReference type="AlphaFoldDB" id="A0A517PNT0"/>
<keyword evidence="2" id="KW-0812">Transmembrane</keyword>
<accession>A0A517PNT0</accession>
<organism evidence="3 4">
    <name type="scientific">Gimesia chilikensis</name>
    <dbReference type="NCBI Taxonomy" id="2605989"/>
    <lineage>
        <taxon>Bacteria</taxon>
        <taxon>Pseudomonadati</taxon>
        <taxon>Planctomycetota</taxon>
        <taxon>Planctomycetia</taxon>
        <taxon>Planctomycetales</taxon>
        <taxon>Planctomycetaceae</taxon>
        <taxon>Gimesia</taxon>
    </lineage>
</organism>
<feature type="transmembrane region" description="Helical" evidence="2">
    <location>
        <begin position="32"/>
        <end position="55"/>
    </location>
</feature>
<feature type="transmembrane region" description="Helical" evidence="2">
    <location>
        <begin position="85"/>
        <end position="105"/>
    </location>
</feature>
<keyword evidence="4" id="KW-1185">Reference proteome</keyword>
<evidence type="ECO:0000313" key="4">
    <source>
        <dbReference type="Proteomes" id="UP000320421"/>
    </source>
</evidence>
<protein>
    <submittedName>
        <fullName evidence="3">Uncharacterized protein</fullName>
    </submittedName>
</protein>
<feature type="compositionally biased region" description="Polar residues" evidence="1">
    <location>
        <begin position="1"/>
        <end position="10"/>
    </location>
</feature>
<feature type="transmembrane region" description="Helical" evidence="2">
    <location>
        <begin position="111"/>
        <end position="131"/>
    </location>
</feature>
<sequence>MSASLGTSQPEPDAGSDRTAETEAALMGRRHFLGLSIFLWLVPLIVSWGLFIFSWGDFEYLGFWGVLHAGPLLSMLSGNVSNSELLICVILFDAAFLVAISMIYRSQSFRLGLPLLFTLIGWYLWAAYDFLKHLHIA</sequence>
<feature type="region of interest" description="Disordered" evidence="1">
    <location>
        <begin position="1"/>
        <end position="20"/>
    </location>
</feature>
<evidence type="ECO:0000256" key="1">
    <source>
        <dbReference type="SAM" id="MobiDB-lite"/>
    </source>
</evidence>
<keyword evidence="2" id="KW-0472">Membrane</keyword>
<dbReference type="EMBL" id="CP036266">
    <property type="protein sequence ID" value="QDT21033.1"/>
    <property type="molecule type" value="Genomic_DNA"/>
</dbReference>